<proteinExistence type="predicted"/>
<comment type="caution">
    <text evidence="1">The sequence shown here is derived from an EMBL/GenBank/DDBJ whole genome shotgun (WGS) entry which is preliminary data.</text>
</comment>
<dbReference type="EMBL" id="PEZP01000049">
    <property type="protein sequence ID" value="PIT97726.1"/>
    <property type="molecule type" value="Genomic_DNA"/>
</dbReference>
<dbReference type="Proteomes" id="UP000230731">
    <property type="component" value="Unassembled WGS sequence"/>
</dbReference>
<gene>
    <name evidence="1" type="ORF">COT71_04570</name>
</gene>
<protein>
    <submittedName>
        <fullName evidence="1">Uncharacterized protein</fullName>
    </submittedName>
</protein>
<reference evidence="2" key="1">
    <citation type="submission" date="2017-09" db="EMBL/GenBank/DDBJ databases">
        <title>Depth-based differentiation of microbial function through sediment-hosted aquifers and enrichment of novel symbionts in the deep terrestrial subsurface.</title>
        <authorList>
            <person name="Probst A.J."/>
            <person name="Ladd B."/>
            <person name="Jarett J.K."/>
            <person name="Geller-Mcgrath D.E."/>
            <person name="Sieber C.M.K."/>
            <person name="Emerson J.B."/>
            <person name="Anantharaman K."/>
            <person name="Thomas B.C."/>
            <person name="Malmstrom R."/>
            <person name="Stieglmeier M."/>
            <person name="Klingl A."/>
            <person name="Woyke T."/>
            <person name="Ryan C.M."/>
            <person name="Banfield J.F."/>
        </authorList>
    </citation>
    <scope>NUCLEOTIDE SEQUENCE [LARGE SCALE GENOMIC DNA]</scope>
</reference>
<accession>A0A2M6WY87</accession>
<dbReference type="AlphaFoldDB" id="A0A2M6WY87"/>
<sequence>MHSTWIHLAGNPAGVKKGNPPFWRYRLGPRGEAHYCDSWEVTGEFDSRNNSQGTEIGADFLLWFAMFGTVVEASDPGADRREAHIQLAVPPDSLPADTEPGIKNGTVQTVRIYGAPDLVRQQQPLCWRCQIGEQVIAVKSICLLGNANATNFFPGSNFRSTKPFQRLWLTVRGSVCIDENQKATFFLN</sequence>
<evidence type="ECO:0000313" key="1">
    <source>
        <dbReference type="EMBL" id="PIT97726.1"/>
    </source>
</evidence>
<name>A0A2M6WY87_9BACT</name>
<evidence type="ECO:0000313" key="2">
    <source>
        <dbReference type="Proteomes" id="UP000230731"/>
    </source>
</evidence>
<organism evidence="1 2">
    <name type="scientific">Candidatus Andersenbacteria bacterium CG10_big_fil_rev_8_21_14_0_10_54_11</name>
    <dbReference type="NCBI Taxonomy" id="1974485"/>
    <lineage>
        <taxon>Bacteria</taxon>
        <taxon>Candidatus Anderseniibacteriota</taxon>
    </lineage>
</organism>